<dbReference type="Gene3D" id="3.40.50.10320">
    <property type="entry name" value="LmbE-like"/>
    <property type="match status" value="1"/>
</dbReference>
<dbReference type="InterPro" id="IPR029062">
    <property type="entry name" value="Class_I_gatase-like"/>
</dbReference>
<dbReference type="SUPFAM" id="SSF52317">
    <property type="entry name" value="Class I glutamine amidotransferase-like"/>
    <property type="match status" value="1"/>
</dbReference>
<evidence type="ECO:0000313" key="1">
    <source>
        <dbReference type="EMBL" id="MET3732548.1"/>
    </source>
</evidence>
<dbReference type="EMBL" id="JBEPMO010000014">
    <property type="protein sequence ID" value="MET3732548.1"/>
    <property type="molecule type" value="Genomic_DNA"/>
</dbReference>
<dbReference type="Pfam" id="PF02585">
    <property type="entry name" value="PIG-L"/>
    <property type="match status" value="1"/>
</dbReference>
<comment type="caution">
    <text evidence="1">The sequence shown here is derived from an EMBL/GenBank/DDBJ whole genome shotgun (WGS) entry which is preliminary data.</text>
</comment>
<accession>A0ABV2LVH0</accession>
<dbReference type="PANTHER" id="PTHR12993">
    <property type="entry name" value="N-ACETYLGLUCOSAMINYL-PHOSPHATIDYLINOSITOL DE-N-ACETYLASE-RELATED"/>
    <property type="match status" value="1"/>
</dbReference>
<dbReference type="InterPro" id="IPR003737">
    <property type="entry name" value="GlcNAc_PI_deacetylase-related"/>
</dbReference>
<dbReference type="SUPFAM" id="SSF102588">
    <property type="entry name" value="LmbE-like"/>
    <property type="match status" value="1"/>
</dbReference>
<proteinExistence type="predicted"/>
<dbReference type="RefSeq" id="WP_354509874.1">
    <property type="nucleotide sequence ID" value="NZ_JBEPMO010000014.1"/>
</dbReference>
<name>A0ABV2LVH0_9FLAO</name>
<keyword evidence="2" id="KW-1185">Reference proteome</keyword>
<reference evidence="1 2" key="1">
    <citation type="submission" date="2024-06" db="EMBL/GenBank/DDBJ databases">
        <title>Genomic Encyclopedia of Type Strains, Phase IV (KMG-IV): sequencing the most valuable type-strain genomes for metagenomic binning, comparative biology and taxonomic classification.</title>
        <authorList>
            <person name="Goeker M."/>
        </authorList>
    </citation>
    <scope>NUCLEOTIDE SEQUENCE [LARGE SCALE GENOMIC DNA]</scope>
    <source>
        <strain evidence="1 2">DSM 29388</strain>
    </source>
</reference>
<sequence>MGKRFIVVLFIFLFGISNAQKPKTYTSAEIYHQIQKLNFLGSVLYVAAHPDDENTHLISYLANDVHARTAYISLTRGDGGQNLIGPELRELLGVIRTQELIKARSIDGGIQYFSRANDFGYSKHPDETFEIWDKEEVMRDLVYVIRKFQPDVIINRFDHRSPGTTHGHHTASALLSVEAFDLAGKSNVFPEQLNQYSTWQPKRLFWNQSWFFYGSQEAFDKADKRNLFALDIGSYYQTLGISNSEIAAKSRSQHSSQGFGASPKRGSAMEYLEIIKGDQPKENLFEGIDTSWNRVKGGKEIGAILQKVQDEFDFKDPSKSVSELVKAYQLIQKLEDKHWREIKSEEIKEIIYQSAGLFLEAASKTVFTTVGGDVEVNIEAINRGNFPIELTAIHGEVIHQKLDFNKPIYQSKKLVGSVFLKPTTPYWLEEKGTLGMYKVADSKLIGLPENPASYSVDFTLTIAGQKFTYSKPVVYKYNDPEKGETYKPFVILPKASVKMDEKVLVFSESKPKKVSVKVKSFANNLSGELTLKAPSDWKIQPQSQTVNLMKLGETQTFWFDVFPPKHQSEAELIPQLKVGIGIYDQEVIEINYEHIPEQKVLASGGSKIVHIDIQKKGEKIGYIVGAGDAVPESLKQIGYEVDILSPQAITAENIQKYDAIVLGIRAFNVVNELTYKNKILFDYVENGGNLVVQYNTSRDVLTKDVAPYELQLSRDRVTEENSEVKFLDPNHPVLNVPNKIIQQDFEGWVQERGLYFPDKWSKEFTPILGMNDKGEKQLKGSLLVAKYGKGYYVYTGISFFRELPEGVSGAYRLMANILSLGK</sequence>
<evidence type="ECO:0000313" key="2">
    <source>
        <dbReference type="Proteomes" id="UP001549146"/>
    </source>
</evidence>
<dbReference type="PANTHER" id="PTHR12993:SF23">
    <property type="entry name" value="N-ACETYLGLUCOSAMINYLPHOSPHATIDYLINOSITOL DEACETYLASE"/>
    <property type="match status" value="1"/>
</dbReference>
<gene>
    <name evidence="1" type="ORF">ABID46_002137</name>
</gene>
<protein>
    <submittedName>
        <fullName evidence="1">LmbE family N-acetylglucosaminyl deacetylase</fullName>
    </submittedName>
</protein>
<dbReference type="Proteomes" id="UP001549146">
    <property type="component" value="Unassembled WGS sequence"/>
</dbReference>
<organism evidence="1 2">
    <name type="scientific">Moheibacter stercoris</name>
    <dbReference type="NCBI Taxonomy" id="1628251"/>
    <lineage>
        <taxon>Bacteria</taxon>
        <taxon>Pseudomonadati</taxon>
        <taxon>Bacteroidota</taxon>
        <taxon>Flavobacteriia</taxon>
        <taxon>Flavobacteriales</taxon>
        <taxon>Weeksellaceae</taxon>
        <taxon>Moheibacter</taxon>
    </lineage>
</organism>
<dbReference type="InterPro" id="IPR024078">
    <property type="entry name" value="LmbE-like_dom_sf"/>
</dbReference>